<evidence type="ECO:0000256" key="1">
    <source>
        <dbReference type="ARBA" id="ARBA00004496"/>
    </source>
</evidence>
<feature type="compositionally biased region" description="Basic residues" evidence="6">
    <location>
        <begin position="48"/>
        <end position="58"/>
    </location>
</feature>
<evidence type="ECO:0000256" key="2">
    <source>
        <dbReference type="ARBA" id="ARBA00005497"/>
    </source>
</evidence>
<evidence type="ECO:0000256" key="3">
    <source>
        <dbReference type="ARBA" id="ARBA00022490"/>
    </source>
</evidence>
<keyword evidence="5" id="KW-0539">Nucleus</keyword>
<accession>A0ABD3RDX5</accession>
<name>A0ABD3RDX5_9STRA</name>
<comment type="caution">
    <text evidence="8">The sequence shown here is derived from an EMBL/GenBank/DDBJ whole genome shotgun (WGS) entry which is preliminary data.</text>
</comment>
<evidence type="ECO:0000256" key="5">
    <source>
        <dbReference type="ARBA" id="ARBA00023242"/>
    </source>
</evidence>
<keyword evidence="4" id="KW-0677">Repeat</keyword>
<evidence type="ECO:0000256" key="4">
    <source>
        <dbReference type="ARBA" id="ARBA00022737"/>
    </source>
</evidence>
<dbReference type="GO" id="GO:0005737">
    <property type="term" value="C:cytoplasm"/>
    <property type="evidence" value="ECO:0007669"/>
    <property type="project" value="UniProtKB-SubCell"/>
</dbReference>
<keyword evidence="9" id="KW-1185">Reference proteome</keyword>
<sequence length="437" mass="47829">MNGQGKVHNPTGGGIAAFSSSNNNNDKAKDGSTPTPPREQQQQQQQHRNNRHHHRHHPDHAAAGGGNESHPTTKIEVGSSRRNIQRKKTDNAIVASSSGRYDNRSKRMGGTGKGMRADDDPIHHALSYAGDRDGDHGTGAVGALNPNDPLYVPEEDDDPRSYVLSSGGGMMVGKAKDASIDVDVSNATVPSGTYDAIVVDDDDVVPNGRRRPVYGPLLTLTEFKIRSSDIIREYFDSSDISEFIRCVYDLGCTVYHPELIKRCISLGMDEGPRERELISRLLACLHPNPMSDAEMEGGFELVLDSIEDLCIDIPDAKAMAGSFLARAVIDEVLAPAFLSNRNNTHPGDPVVEKAVGLLSREHCTARLERVWGPGDGRPVSELKEIMDQLLKEYLLSRELDEAASCVRELKASHFHHELVKRGIRIAMEEDGGGRRPQ</sequence>
<dbReference type="Gene3D" id="1.25.40.180">
    <property type="match status" value="2"/>
</dbReference>
<evidence type="ECO:0000313" key="9">
    <source>
        <dbReference type="Proteomes" id="UP001530377"/>
    </source>
</evidence>
<feature type="region of interest" description="Disordered" evidence="6">
    <location>
        <begin position="1"/>
        <end position="118"/>
    </location>
</feature>
<dbReference type="SUPFAM" id="SSF48371">
    <property type="entry name" value="ARM repeat"/>
    <property type="match status" value="2"/>
</dbReference>
<dbReference type="Pfam" id="PF02847">
    <property type="entry name" value="MA3"/>
    <property type="match status" value="2"/>
</dbReference>
<gene>
    <name evidence="8" type="ORF">ACHAXA_009873</name>
</gene>
<dbReference type="PANTHER" id="PTHR12626:SF0">
    <property type="entry name" value="PROGRAMMED CELL DEATH PROTEIN 4"/>
    <property type="match status" value="1"/>
</dbReference>
<dbReference type="InterPro" id="IPR003891">
    <property type="entry name" value="Initiation_fac_eIF4g_MI"/>
</dbReference>
<comment type="subcellular location">
    <subcellularLocation>
        <location evidence="1">Cytoplasm</location>
    </subcellularLocation>
</comment>
<organism evidence="8 9">
    <name type="scientific">Cyclostephanos tholiformis</name>
    <dbReference type="NCBI Taxonomy" id="382380"/>
    <lineage>
        <taxon>Eukaryota</taxon>
        <taxon>Sar</taxon>
        <taxon>Stramenopiles</taxon>
        <taxon>Ochrophyta</taxon>
        <taxon>Bacillariophyta</taxon>
        <taxon>Coscinodiscophyceae</taxon>
        <taxon>Thalassiosirophycidae</taxon>
        <taxon>Stephanodiscales</taxon>
        <taxon>Stephanodiscaceae</taxon>
        <taxon>Cyclostephanos</taxon>
    </lineage>
</organism>
<keyword evidence="3" id="KW-0963">Cytoplasm</keyword>
<protein>
    <recommendedName>
        <fullName evidence="7">MI domain-containing protein</fullName>
    </recommendedName>
</protein>
<dbReference type="SMART" id="SM00544">
    <property type="entry name" value="MA3"/>
    <property type="match status" value="1"/>
</dbReference>
<proteinExistence type="inferred from homology"/>
<dbReference type="Proteomes" id="UP001530377">
    <property type="component" value="Unassembled WGS sequence"/>
</dbReference>
<evidence type="ECO:0000259" key="7">
    <source>
        <dbReference type="PROSITE" id="PS51366"/>
    </source>
</evidence>
<dbReference type="PANTHER" id="PTHR12626">
    <property type="entry name" value="PROGRAMMED CELL DEATH 4"/>
    <property type="match status" value="1"/>
</dbReference>
<comment type="similarity">
    <text evidence="2">Belongs to the PDCD4 family.</text>
</comment>
<reference evidence="8 9" key="1">
    <citation type="submission" date="2024-10" db="EMBL/GenBank/DDBJ databases">
        <title>Updated reference genomes for cyclostephanoid diatoms.</title>
        <authorList>
            <person name="Roberts W.R."/>
            <person name="Alverson A.J."/>
        </authorList>
    </citation>
    <scope>NUCLEOTIDE SEQUENCE [LARGE SCALE GENOMIC DNA]</scope>
    <source>
        <strain evidence="8 9">AJA228-03</strain>
    </source>
</reference>
<feature type="domain" description="MI" evidence="7">
    <location>
        <begin position="381"/>
        <end position="437"/>
    </location>
</feature>
<feature type="domain" description="MI" evidence="7">
    <location>
        <begin position="222"/>
        <end position="343"/>
    </location>
</feature>
<dbReference type="EMBL" id="JALLPB020000281">
    <property type="protein sequence ID" value="KAL3811103.1"/>
    <property type="molecule type" value="Genomic_DNA"/>
</dbReference>
<evidence type="ECO:0000256" key="6">
    <source>
        <dbReference type="SAM" id="MobiDB-lite"/>
    </source>
</evidence>
<dbReference type="AlphaFoldDB" id="A0ABD3RDX5"/>
<dbReference type="InterPro" id="IPR039778">
    <property type="entry name" value="PDCD4"/>
</dbReference>
<dbReference type="PROSITE" id="PS51366">
    <property type="entry name" value="MI"/>
    <property type="match status" value="2"/>
</dbReference>
<dbReference type="InterPro" id="IPR016024">
    <property type="entry name" value="ARM-type_fold"/>
</dbReference>
<evidence type="ECO:0000313" key="8">
    <source>
        <dbReference type="EMBL" id="KAL3811103.1"/>
    </source>
</evidence>